<comment type="caution">
    <text evidence="1">The sequence shown here is derived from an EMBL/GenBank/DDBJ whole genome shotgun (WGS) entry which is preliminary data.</text>
</comment>
<name>A0A1G2NW27_9BACT</name>
<protein>
    <submittedName>
        <fullName evidence="1">Uncharacterized protein</fullName>
    </submittedName>
</protein>
<reference evidence="1 2" key="1">
    <citation type="journal article" date="2016" name="Nat. Commun.">
        <title>Thousands of microbial genomes shed light on interconnected biogeochemical processes in an aquifer system.</title>
        <authorList>
            <person name="Anantharaman K."/>
            <person name="Brown C.T."/>
            <person name="Hug L.A."/>
            <person name="Sharon I."/>
            <person name="Castelle C.J."/>
            <person name="Probst A.J."/>
            <person name="Thomas B.C."/>
            <person name="Singh A."/>
            <person name="Wilkins M.J."/>
            <person name="Karaoz U."/>
            <person name="Brodie E.L."/>
            <person name="Williams K.H."/>
            <person name="Hubbard S.S."/>
            <person name="Banfield J.F."/>
        </authorList>
    </citation>
    <scope>NUCLEOTIDE SEQUENCE [LARGE SCALE GENOMIC DNA]</scope>
</reference>
<accession>A0A1G2NW27</accession>
<gene>
    <name evidence="1" type="ORF">A3H68_00790</name>
</gene>
<dbReference type="EMBL" id="MHSH01000053">
    <property type="protein sequence ID" value="OHA40270.1"/>
    <property type="molecule type" value="Genomic_DNA"/>
</dbReference>
<dbReference type="Proteomes" id="UP000176429">
    <property type="component" value="Unassembled WGS sequence"/>
</dbReference>
<organism evidence="1 2">
    <name type="scientific">Candidatus Taylorbacteria bacterium RIFCSPLOWO2_02_FULL_46_40</name>
    <dbReference type="NCBI Taxonomy" id="1802329"/>
    <lineage>
        <taxon>Bacteria</taxon>
        <taxon>Candidatus Tayloriibacteriota</taxon>
    </lineage>
</organism>
<proteinExistence type="predicted"/>
<dbReference type="AlphaFoldDB" id="A0A1G2NW27"/>
<sequence length="70" mass="7817">MRSGFIGAFFCSALLLRGSVKESRRAVYGLNRIDFVFLRAPNPSALFAEEIIEMAGLLAPSQVNFRHFIP</sequence>
<evidence type="ECO:0000313" key="2">
    <source>
        <dbReference type="Proteomes" id="UP000176429"/>
    </source>
</evidence>
<evidence type="ECO:0000313" key="1">
    <source>
        <dbReference type="EMBL" id="OHA40270.1"/>
    </source>
</evidence>